<keyword evidence="5" id="KW-0653">Protein transport</keyword>
<keyword evidence="10" id="KW-1185">Reference proteome</keyword>
<evidence type="ECO:0000313" key="10">
    <source>
        <dbReference type="Proteomes" id="UP001162164"/>
    </source>
</evidence>
<evidence type="ECO:0008006" key="11">
    <source>
        <dbReference type="Google" id="ProtNLM"/>
    </source>
</evidence>
<evidence type="ECO:0000256" key="3">
    <source>
        <dbReference type="ARBA" id="ARBA00022448"/>
    </source>
</evidence>
<keyword evidence="4" id="KW-0999">Mitochondrion inner membrane</keyword>
<evidence type="ECO:0000256" key="7">
    <source>
        <dbReference type="ARBA" id="ARBA00023128"/>
    </source>
</evidence>
<gene>
    <name evidence="9" type="ORF">NQ317_000571</name>
</gene>
<evidence type="ECO:0000256" key="1">
    <source>
        <dbReference type="ARBA" id="ARBA00004637"/>
    </source>
</evidence>
<dbReference type="Pfam" id="PF03656">
    <property type="entry name" value="Pam16"/>
    <property type="match status" value="1"/>
</dbReference>
<keyword evidence="8" id="KW-0472">Membrane</keyword>
<evidence type="ECO:0000256" key="5">
    <source>
        <dbReference type="ARBA" id="ARBA00022927"/>
    </source>
</evidence>
<comment type="caution">
    <text evidence="9">The sequence shown here is derived from an EMBL/GenBank/DDBJ whole genome shotgun (WGS) entry which is preliminary data.</text>
</comment>
<dbReference type="Proteomes" id="UP001162164">
    <property type="component" value="Unassembled WGS sequence"/>
</dbReference>
<keyword evidence="3" id="KW-0813">Transport</keyword>
<proteinExistence type="inferred from homology"/>
<dbReference type="PANTHER" id="PTHR12388:SF0">
    <property type="entry name" value="MITOCHONDRIAL IMPORT INNER MEMBRANE TRANSLOCASE SUBUNIT TIM16"/>
    <property type="match status" value="1"/>
</dbReference>
<organism evidence="9 10">
    <name type="scientific">Molorchus minor</name>
    <dbReference type="NCBI Taxonomy" id="1323400"/>
    <lineage>
        <taxon>Eukaryota</taxon>
        <taxon>Metazoa</taxon>
        <taxon>Ecdysozoa</taxon>
        <taxon>Arthropoda</taxon>
        <taxon>Hexapoda</taxon>
        <taxon>Insecta</taxon>
        <taxon>Pterygota</taxon>
        <taxon>Neoptera</taxon>
        <taxon>Endopterygota</taxon>
        <taxon>Coleoptera</taxon>
        <taxon>Polyphaga</taxon>
        <taxon>Cucujiformia</taxon>
        <taxon>Chrysomeloidea</taxon>
        <taxon>Cerambycidae</taxon>
        <taxon>Lamiinae</taxon>
        <taxon>Monochamini</taxon>
        <taxon>Molorchus</taxon>
    </lineage>
</organism>
<protein>
    <recommendedName>
        <fullName evidence="11">Mitochondrial import inner membrane translocase subunit Tim16</fullName>
    </recommendedName>
</protein>
<comment type="similarity">
    <text evidence="2">Belongs to the TIM16/PAM16 family.</text>
</comment>
<dbReference type="InterPro" id="IPR036869">
    <property type="entry name" value="J_dom_sf"/>
</dbReference>
<dbReference type="EMBL" id="JAPWTJ010001673">
    <property type="protein sequence ID" value="KAJ8970117.1"/>
    <property type="molecule type" value="Genomic_DNA"/>
</dbReference>
<dbReference type="Gene3D" id="1.10.287.110">
    <property type="entry name" value="DnaJ domain"/>
    <property type="match status" value="1"/>
</dbReference>
<sequence>MVKSLPRVLYHGTRLFIKSVHKTIVQEIELSKEAARVRYIDKAAEETDTEPESMSLSEAIRVLNIQTFNPKEVERNYKYLFEANGKDQSGSFYLQSKVFRAKQRISSELSKPVDVRNDLADFPNK</sequence>
<reference evidence="9" key="1">
    <citation type="journal article" date="2023" name="Insect Mol. Biol.">
        <title>Genome sequencing provides insights into the evolution of gene families encoding plant cell wall-degrading enzymes in longhorned beetles.</title>
        <authorList>
            <person name="Shin N.R."/>
            <person name="Okamura Y."/>
            <person name="Kirsch R."/>
            <person name="Pauchet Y."/>
        </authorList>
    </citation>
    <scope>NUCLEOTIDE SEQUENCE</scope>
    <source>
        <strain evidence="9">MMC_N1</strain>
    </source>
</reference>
<evidence type="ECO:0000256" key="4">
    <source>
        <dbReference type="ARBA" id="ARBA00022792"/>
    </source>
</evidence>
<evidence type="ECO:0000256" key="8">
    <source>
        <dbReference type="ARBA" id="ARBA00023136"/>
    </source>
</evidence>
<accession>A0ABQ9J0H1</accession>
<evidence type="ECO:0000256" key="6">
    <source>
        <dbReference type="ARBA" id="ARBA00023010"/>
    </source>
</evidence>
<comment type="subcellular location">
    <subcellularLocation>
        <location evidence="1">Mitochondrion inner membrane</location>
        <topology evidence="1">Peripheral membrane protein</topology>
    </subcellularLocation>
</comment>
<evidence type="ECO:0000313" key="9">
    <source>
        <dbReference type="EMBL" id="KAJ8970117.1"/>
    </source>
</evidence>
<evidence type="ECO:0000256" key="2">
    <source>
        <dbReference type="ARBA" id="ARBA00008817"/>
    </source>
</evidence>
<keyword evidence="7" id="KW-0496">Mitochondrion</keyword>
<keyword evidence="6" id="KW-0811">Translocation</keyword>
<name>A0ABQ9J0H1_9CUCU</name>
<dbReference type="InterPro" id="IPR005341">
    <property type="entry name" value="Tim16"/>
</dbReference>
<dbReference type="PANTHER" id="PTHR12388">
    <property type="entry name" value="MITOCHONDRIA ASSOCIATED GRANULOCYTE MACROPHAGE CSF SIGNALING MOLECULE"/>
    <property type="match status" value="1"/>
</dbReference>